<dbReference type="InterPro" id="IPR027417">
    <property type="entry name" value="P-loop_NTPase"/>
</dbReference>
<dbReference type="OrthoDB" id="9769115at2"/>
<feature type="domain" description="ABC transporter" evidence="8">
    <location>
        <begin position="359"/>
        <end position="594"/>
    </location>
</feature>
<proteinExistence type="predicted"/>
<feature type="transmembrane region" description="Helical" evidence="7">
    <location>
        <begin position="78"/>
        <end position="101"/>
    </location>
</feature>
<evidence type="ECO:0000259" key="8">
    <source>
        <dbReference type="PROSITE" id="PS50893"/>
    </source>
</evidence>
<feature type="transmembrane region" description="Helical" evidence="7">
    <location>
        <begin position="255"/>
        <end position="275"/>
    </location>
</feature>
<dbReference type="GO" id="GO:0015421">
    <property type="term" value="F:ABC-type oligopeptide transporter activity"/>
    <property type="evidence" value="ECO:0007669"/>
    <property type="project" value="TreeGrafter"/>
</dbReference>
<dbReference type="RefSeq" id="WP_110173450.1">
    <property type="nucleotide sequence ID" value="NZ_CP015136.1"/>
</dbReference>
<feature type="transmembrane region" description="Helical" evidence="7">
    <location>
        <begin position="44"/>
        <end position="66"/>
    </location>
</feature>
<dbReference type="PATRIC" id="fig|1813736.3.peg.5490"/>
<dbReference type="PROSITE" id="PS50929">
    <property type="entry name" value="ABC_TM1F"/>
    <property type="match status" value="1"/>
</dbReference>
<dbReference type="Pfam" id="PF00664">
    <property type="entry name" value="ABC_membrane"/>
    <property type="match status" value="1"/>
</dbReference>
<evidence type="ECO:0000256" key="3">
    <source>
        <dbReference type="ARBA" id="ARBA00022741"/>
    </source>
</evidence>
<gene>
    <name evidence="10" type="ORF">LuPra_05216</name>
</gene>
<evidence type="ECO:0000313" key="10">
    <source>
        <dbReference type="EMBL" id="AMY11946.1"/>
    </source>
</evidence>
<dbReference type="SUPFAM" id="SSF90123">
    <property type="entry name" value="ABC transporter transmembrane region"/>
    <property type="match status" value="1"/>
</dbReference>
<name>A0A143PUD8_LUTPR</name>
<dbReference type="Gene3D" id="3.40.50.300">
    <property type="entry name" value="P-loop containing nucleotide triphosphate hydrolases"/>
    <property type="match status" value="1"/>
</dbReference>
<feature type="transmembrane region" description="Helical" evidence="7">
    <location>
        <begin position="184"/>
        <end position="203"/>
    </location>
</feature>
<keyword evidence="3" id="KW-0547">Nucleotide-binding</keyword>
<dbReference type="Pfam" id="PF00005">
    <property type="entry name" value="ABC_tran"/>
    <property type="match status" value="1"/>
</dbReference>
<accession>A0A143PUD8</accession>
<dbReference type="SUPFAM" id="SSF52540">
    <property type="entry name" value="P-loop containing nucleoside triphosphate hydrolases"/>
    <property type="match status" value="1"/>
</dbReference>
<feature type="transmembrane region" description="Helical" evidence="7">
    <location>
        <begin position="281"/>
        <end position="308"/>
    </location>
</feature>
<evidence type="ECO:0000256" key="5">
    <source>
        <dbReference type="ARBA" id="ARBA00022989"/>
    </source>
</evidence>
<evidence type="ECO:0000256" key="7">
    <source>
        <dbReference type="SAM" id="Phobius"/>
    </source>
</evidence>
<dbReference type="InterPro" id="IPR003593">
    <property type="entry name" value="AAA+_ATPase"/>
</dbReference>
<keyword evidence="2 7" id="KW-0812">Transmembrane</keyword>
<evidence type="ECO:0000256" key="2">
    <source>
        <dbReference type="ARBA" id="ARBA00022692"/>
    </source>
</evidence>
<organism evidence="10 11">
    <name type="scientific">Luteitalea pratensis</name>
    <dbReference type="NCBI Taxonomy" id="1855912"/>
    <lineage>
        <taxon>Bacteria</taxon>
        <taxon>Pseudomonadati</taxon>
        <taxon>Acidobacteriota</taxon>
        <taxon>Vicinamibacteria</taxon>
        <taxon>Vicinamibacterales</taxon>
        <taxon>Vicinamibacteraceae</taxon>
        <taxon>Luteitalea</taxon>
    </lineage>
</organism>
<dbReference type="SMART" id="SM00382">
    <property type="entry name" value="AAA"/>
    <property type="match status" value="1"/>
</dbReference>
<comment type="subcellular location">
    <subcellularLocation>
        <location evidence="1">Cell membrane</location>
        <topology evidence="1">Multi-pass membrane protein</topology>
    </subcellularLocation>
</comment>
<evidence type="ECO:0000256" key="1">
    <source>
        <dbReference type="ARBA" id="ARBA00004651"/>
    </source>
</evidence>
<keyword evidence="5 7" id="KW-1133">Transmembrane helix</keyword>
<dbReference type="AlphaFoldDB" id="A0A143PUD8"/>
<feature type="domain" description="ABC transmembrane type-1" evidence="9">
    <location>
        <begin position="45"/>
        <end position="327"/>
    </location>
</feature>
<reference evidence="10 11" key="1">
    <citation type="journal article" date="2016" name="Genome Announc.">
        <title>First Complete Genome Sequence of a Subdivision 6 Acidobacterium Strain.</title>
        <authorList>
            <person name="Huang S."/>
            <person name="Vieira S."/>
            <person name="Bunk B."/>
            <person name="Riedel T."/>
            <person name="Sproer C."/>
            <person name="Overmann J."/>
        </authorList>
    </citation>
    <scope>NUCLEOTIDE SEQUENCE [LARGE SCALE GENOMIC DNA]</scope>
    <source>
        <strain evidence="11">DSM 100886 HEG_-6_39</strain>
    </source>
</reference>
<dbReference type="GO" id="GO:0005886">
    <property type="term" value="C:plasma membrane"/>
    <property type="evidence" value="ECO:0007669"/>
    <property type="project" value="UniProtKB-SubCell"/>
</dbReference>
<evidence type="ECO:0000313" key="11">
    <source>
        <dbReference type="Proteomes" id="UP000076079"/>
    </source>
</evidence>
<sequence length="594" mass="64460">MSPSEAPAITSPYRLSTAHEIASPSVLGALRRLAPVLSDQHRRLFAAFAATIVGSIMGLLGPMIIGRTVDHSIRNRDFRGVVIAAVLLLLAYLTGLVATYVQTQQMGRVGRFVLFNLRNTLFTKLQDLPLEFFNQNKAGDLISRINNDTDKLNQFFSQALVQFAANVIVMIGAGVFLLSLNLRLGLAALAPAMAVLAITRLTADWMKRKNLGSLQALGALSGEVQESVSNFRVILAFNRVDYFERQFAAANDRNYSASIAAGIANTMLLPLYGLALNAAQVVVIAYGFHLISAGQFTVGLLIGFLLYVNSFYMPLRQLAALWSSFQLALASLDRISAVLSLQGNMPQAPAAEAVAGPLISFEHVTFGYVAGSPVLRDATFAFDRGRTYALVGPTGGGKTTTALLMARLYDPDGGRVLLDGRDIRSFTATERAARIGFILQEPFLFTGTVRDNLVYGHESLLKLSDEELAARIGATHLDTLLERFKDGLTTPVTSTGEGLSLGQKQIVAFMRAVLREPDLLILDEATANIDTVTEQLLERILRDLPASTTKVVIAHRLNTIANADEILFINAGEITRAGSMQDALDLLLHHKRES</sequence>
<evidence type="ECO:0000259" key="9">
    <source>
        <dbReference type="PROSITE" id="PS50929"/>
    </source>
</evidence>
<dbReference type="PROSITE" id="PS50893">
    <property type="entry name" value="ABC_TRANSPORTER_2"/>
    <property type="match status" value="1"/>
</dbReference>
<feature type="transmembrane region" description="Helical" evidence="7">
    <location>
        <begin position="159"/>
        <end position="178"/>
    </location>
</feature>
<dbReference type="InterPro" id="IPR039421">
    <property type="entry name" value="Type_1_exporter"/>
</dbReference>
<dbReference type="GO" id="GO:0016887">
    <property type="term" value="F:ATP hydrolysis activity"/>
    <property type="evidence" value="ECO:0007669"/>
    <property type="project" value="InterPro"/>
</dbReference>
<dbReference type="KEGG" id="abac:LuPra_05216"/>
<protein>
    <submittedName>
        <fullName evidence="10">Putative ABC transporter ATP-binding protein</fullName>
    </submittedName>
</protein>
<reference evidence="11" key="2">
    <citation type="submission" date="2016-04" db="EMBL/GenBank/DDBJ databases">
        <title>First Complete Genome Sequence of a Subdivision 6 Acidobacterium.</title>
        <authorList>
            <person name="Huang S."/>
            <person name="Vieira S."/>
            <person name="Bunk B."/>
            <person name="Riedel T."/>
            <person name="Sproeer C."/>
            <person name="Overmann J."/>
        </authorList>
    </citation>
    <scope>NUCLEOTIDE SEQUENCE [LARGE SCALE GENOMIC DNA]</scope>
    <source>
        <strain evidence="11">DSM 100886 HEG_-6_39</strain>
    </source>
</reference>
<dbReference type="CDD" id="cd18547">
    <property type="entry name" value="ABC_6TM_Tm288_like"/>
    <property type="match status" value="1"/>
</dbReference>
<evidence type="ECO:0000256" key="4">
    <source>
        <dbReference type="ARBA" id="ARBA00022840"/>
    </source>
</evidence>
<keyword evidence="4 10" id="KW-0067">ATP-binding</keyword>
<dbReference type="PANTHER" id="PTHR43394">
    <property type="entry name" value="ATP-DEPENDENT PERMEASE MDL1, MITOCHONDRIAL"/>
    <property type="match status" value="1"/>
</dbReference>
<dbReference type="Proteomes" id="UP000076079">
    <property type="component" value="Chromosome"/>
</dbReference>
<dbReference type="PANTHER" id="PTHR43394:SF1">
    <property type="entry name" value="ATP-BINDING CASSETTE SUB-FAMILY B MEMBER 10, MITOCHONDRIAL"/>
    <property type="match status" value="1"/>
</dbReference>
<dbReference type="InterPro" id="IPR036640">
    <property type="entry name" value="ABC1_TM_sf"/>
</dbReference>
<evidence type="ECO:0000256" key="6">
    <source>
        <dbReference type="ARBA" id="ARBA00023136"/>
    </source>
</evidence>
<dbReference type="InterPro" id="IPR011527">
    <property type="entry name" value="ABC1_TM_dom"/>
</dbReference>
<dbReference type="InterPro" id="IPR003439">
    <property type="entry name" value="ABC_transporter-like_ATP-bd"/>
</dbReference>
<dbReference type="STRING" id="1855912.LuPra_05216"/>
<dbReference type="EMBL" id="CP015136">
    <property type="protein sequence ID" value="AMY11946.1"/>
    <property type="molecule type" value="Genomic_DNA"/>
</dbReference>
<keyword evidence="6 7" id="KW-0472">Membrane</keyword>
<dbReference type="GO" id="GO:0005524">
    <property type="term" value="F:ATP binding"/>
    <property type="evidence" value="ECO:0007669"/>
    <property type="project" value="UniProtKB-KW"/>
</dbReference>
<dbReference type="Gene3D" id="1.20.1560.10">
    <property type="entry name" value="ABC transporter type 1, transmembrane domain"/>
    <property type="match status" value="1"/>
</dbReference>
<keyword evidence="11" id="KW-1185">Reference proteome</keyword>